<sequence length="135" mass="15124">MDLVMDLVSWSLNAIDEIFSTRRQGEGEPNFSRRDIFLRIHDGLLAEVEDCVSVNNVSQGCRRCVHNWMFDNRISGSTSKTLKADGKQRVGLTQNNSYLNLAPLYGLGWKLCKHDPLPPPFPEDTCGPAQNCVAD</sequence>
<evidence type="ECO:0000313" key="2">
    <source>
        <dbReference type="Proteomes" id="UP001469553"/>
    </source>
</evidence>
<evidence type="ECO:0000313" key="1">
    <source>
        <dbReference type="EMBL" id="MEQ2312687.1"/>
    </source>
</evidence>
<dbReference type="Proteomes" id="UP001469553">
    <property type="component" value="Unassembled WGS sequence"/>
</dbReference>
<organism evidence="1 2">
    <name type="scientific">Ameca splendens</name>
    <dbReference type="NCBI Taxonomy" id="208324"/>
    <lineage>
        <taxon>Eukaryota</taxon>
        <taxon>Metazoa</taxon>
        <taxon>Chordata</taxon>
        <taxon>Craniata</taxon>
        <taxon>Vertebrata</taxon>
        <taxon>Euteleostomi</taxon>
        <taxon>Actinopterygii</taxon>
        <taxon>Neopterygii</taxon>
        <taxon>Teleostei</taxon>
        <taxon>Neoteleostei</taxon>
        <taxon>Acanthomorphata</taxon>
        <taxon>Ovalentaria</taxon>
        <taxon>Atherinomorphae</taxon>
        <taxon>Cyprinodontiformes</taxon>
        <taxon>Goodeidae</taxon>
        <taxon>Ameca</taxon>
    </lineage>
</organism>
<gene>
    <name evidence="1" type="ORF">AMECASPLE_033782</name>
</gene>
<name>A0ABV1A2B9_9TELE</name>
<keyword evidence="2" id="KW-1185">Reference proteome</keyword>
<comment type="caution">
    <text evidence="1">The sequence shown here is derived from an EMBL/GenBank/DDBJ whole genome shotgun (WGS) entry which is preliminary data.</text>
</comment>
<protein>
    <submittedName>
        <fullName evidence="1">Uncharacterized protein</fullName>
    </submittedName>
</protein>
<accession>A0ABV1A2B9</accession>
<dbReference type="EMBL" id="JAHRIP010079891">
    <property type="protein sequence ID" value="MEQ2312687.1"/>
    <property type="molecule type" value="Genomic_DNA"/>
</dbReference>
<proteinExistence type="predicted"/>
<reference evidence="1 2" key="1">
    <citation type="submission" date="2021-06" db="EMBL/GenBank/DDBJ databases">
        <authorList>
            <person name="Palmer J.M."/>
        </authorList>
    </citation>
    <scope>NUCLEOTIDE SEQUENCE [LARGE SCALE GENOMIC DNA]</scope>
    <source>
        <strain evidence="1 2">AS_MEX2019</strain>
        <tissue evidence="1">Muscle</tissue>
    </source>
</reference>